<dbReference type="InterPro" id="IPR052969">
    <property type="entry name" value="Thr-specific_kinase-like"/>
</dbReference>
<dbReference type="GO" id="GO:0004674">
    <property type="term" value="F:protein serine/threonine kinase activity"/>
    <property type="evidence" value="ECO:0007669"/>
    <property type="project" value="UniProtKB-KW"/>
</dbReference>
<dbReference type="InterPro" id="IPR011009">
    <property type="entry name" value="Kinase-like_dom_sf"/>
</dbReference>
<dbReference type="Proteomes" id="UP000886520">
    <property type="component" value="Chromosome 1"/>
</dbReference>
<keyword evidence="8" id="KW-1185">Reference proteome</keyword>
<feature type="domain" description="VWFA" evidence="5">
    <location>
        <begin position="162"/>
        <end position="349"/>
    </location>
</feature>
<keyword evidence="3" id="KW-0418">Kinase</keyword>
<accession>A0A9D4VF44</accession>
<dbReference type="Gene3D" id="3.30.200.20">
    <property type="entry name" value="Phosphorylase Kinase, domain 1"/>
    <property type="match status" value="1"/>
</dbReference>
<comment type="caution">
    <text evidence="7">The sequence shown here is derived from an EMBL/GenBank/DDBJ whole genome shotgun (WGS) entry which is preliminary data.</text>
</comment>
<dbReference type="PANTHER" id="PTHR47763:SF4">
    <property type="entry name" value="ALPHA-PROTEIN KINASE VWKA"/>
    <property type="match status" value="1"/>
</dbReference>
<dbReference type="GO" id="GO:0005524">
    <property type="term" value="F:ATP binding"/>
    <property type="evidence" value="ECO:0007669"/>
    <property type="project" value="InterPro"/>
</dbReference>
<dbReference type="EMBL" id="JABFUD020000001">
    <property type="protein sequence ID" value="KAI5084348.1"/>
    <property type="molecule type" value="Genomic_DNA"/>
</dbReference>
<evidence type="ECO:0008006" key="9">
    <source>
        <dbReference type="Google" id="ProtNLM"/>
    </source>
</evidence>
<feature type="region of interest" description="Disordered" evidence="4">
    <location>
        <begin position="1"/>
        <end position="41"/>
    </location>
</feature>
<feature type="compositionally biased region" description="Polar residues" evidence="4">
    <location>
        <begin position="16"/>
        <end position="27"/>
    </location>
</feature>
<organism evidence="7 8">
    <name type="scientific">Adiantum capillus-veneris</name>
    <name type="common">Maidenhair fern</name>
    <dbReference type="NCBI Taxonomy" id="13818"/>
    <lineage>
        <taxon>Eukaryota</taxon>
        <taxon>Viridiplantae</taxon>
        <taxon>Streptophyta</taxon>
        <taxon>Embryophyta</taxon>
        <taxon>Tracheophyta</taxon>
        <taxon>Polypodiopsida</taxon>
        <taxon>Polypodiidae</taxon>
        <taxon>Polypodiales</taxon>
        <taxon>Pteridineae</taxon>
        <taxon>Pteridaceae</taxon>
        <taxon>Vittarioideae</taxon>
        <taxon>Adiantum</taxon>
    </lineage>
</organism>
<evidence type="ECO:0000256" key="3">
    <source>
        <dbReference type="ARBA" id="ARBA00022777"/>
    </source>
</evidence>
<gene>
    <name evidence="7" type="ORF">GOP47_0000517</name>
</gene>
<dbReference type="PROSITE" id="PS51158">
    <property type="entry name" value="ALPHA_KINASE"/>
    <property type="match status" value="1"/>
</dbReference>
<reference evidence="7" key="1">
    <citation type="submission" date="2021-01" db="EMBL/GenBank/DDBJ databases">
        <title>Adiantum capillus-veneris genome.</title>
        <authorList>
            <person name="Fang Y."/>
            <person name="Liao Q."/>
        </authorList>
    </citation>
    <scope>NUCLEOTIDE SEQUENCE</scope>
    <source>
        <strain evidence="7">H3</strain>
        <tissue evidence="7">Leaf</tissue>
    </source>
</reference>
<evidence type="ECO:0000259" key="5">
    <source>
        <dbReference type="PROSITE" id="PS50234"/>
    </source>
</evidence>
<dbReference type="InterPro" id="IPR036465">
    <property type="entry name" value="vWFA_dom_sf"/>
</dbReference>
<dbReference type="AlphaFoldDB" id="A0A9D4VF44"/>
<evidence type="ECO:0000313" key="8">
    <source>
        <dbReference type="Proteomes" id="UP000886520"/>
    </source>
</evidence>
<dbReference type="SUPFAM" id="SSF56112">
    <property type="entry name" value="Protein kinase-like (PK-like)"/>
    <property type="match status" value="1"/>
</dbReference>
<sequence>MDEKRRRVDPFPAPLPSSSLRVTTPHTASLKEASNEAEDDNIRTTPKQRWLLVEEELGASTTGRRLARTPSSPACSKIQVVQKGASPTAEHFARSGQKVIKQEPAGSSTPFLNIPRPLETCYETSWLEMEALRKELAQLKASARASRTSEINQMLRAAQALDLAFLFDATNSMRSYLEVVKTRILQIIHSISDAYPDSHCRVAFVFSRDYKAKKRCISCNFTASFHGSMSTFVEALSCVRTKSVQDTAQDVFSGLQALAKLDWTAHNRVVYHIADAPCHGDLHGRDIAELLHNLRKDCKISTYTFLHVRATTDKMLEEFKRAAGSAADSSWIYEDDFKGMYIEDIPTKVAMACKSSISQSLSTLSSARMNLSNVRFVPCDVQAATPDWGSLDAQDGEVYKLRRYDNLDEVLRCIEKGIPLELEKTECVQVKVGHHPFSNDGASRWPFYAQIVTHEYETKTMVVKRFKDRLGADTLRVHAKEKYIEQMEVQAISSQFAEEFDRCTRNIREAKKVAFTGVSALRLQPSTYYNMEEVLKGICTRFNSNAGYVNGKGAYIDTLQAFSHWTHERSEGTIMVTDLQGVQISSVDTRAFLFCDLAIHTKDVLHFTRTNLGEKGFELFYNSHKCNTICQRLGLKATSDVEEEFLLTV</sequence>
<evidence type="ECO:0000259" key="6">
    <source>
        <dbReference type="PROSITE" id="PS51158"/>
    </source>
</evidence>
<keyword evidence="1" id="KW-0723">Serine/threonine-protein kinase</keyword>
<keyword evidence="2" id="KW-0808">Transferase</keyword>
<proteinExistence type="predicted"/>
<evidence type="ECO:0000256" key="4">
    <source>
        <dbReference type="SAM" id="MobiDB-lite"/>
    </source>
</evidence>
<dbReference type="PROSITE" id="PS50234">
    <property type="entry name" value="VWFA"/>
    <property type="match status" value="1"/>
</dbReference>
<dbReference type="InterPro" id="IPR002035">
    <property type="entry name" value="VWF_A"/>
</dbReference>
<feature type="domain" description="Alpha-type protein kinase" evidence="6">
    <location>
        <begin position="403"/>
        <end position="638"/>
    </location>
</feature>
<dbReference type="SMART" id="SM00811">
    <property type="entry name" value="Alpha_kinase"/>
    <property type="match status" value="1"/>
</dbReference>
<dbReference type="InterPro" id="IPR004166">
    <property type="entry name" value="a-kinase_dom"/>
</dbReference>
<dbReference type="SUPFAM" id="SSF53300">
    <property type="entry name" value="vWA-like"/>
    <property type="match status" value="1"/>
</dbReference>
<dbReference type="Gene3D" id="3.40.50.410">
    <property type="entry name" value="von Willebrand factor, type A domain"/>
    <property type="match status" value="1"/>
</dbReference>
<protein>
    <recommendedName>
        <fullName evidence="9">Alpha-type protein kinase domain-containing protein</fullName>
    </recommendedName>
</protein>
<dbReference type="Gene3D" id="3.20.200.10">
    <property type="entry name" value="MHCK/EF2 kinase"/>
    <property type="match status" value="1"/>
</dbReference>
<dbReference type="Pfam" id="PF02816">
    <property type="entry name" value="Alpha_kinase"/>
    <property type="match status" value="1"/>
</dbReference>
<name>A0A9D4VF44_ADICA</name>
<dbReference type="PANTHER" id="PTHR47763">
    <property type="entry name" value="ALPHA-PROTEIN KINASE VWKA"/>
    <property type="match status" value="1"/>
</dbReference>
<dbReference type="OrthoDB" id="544387at2759"/>
<evidence type="ECO:0000256" key="2">
    <source>
        <dbReference type="ARBA" id="ARBA00022679"/>
    </source>
</evidence>
<evidence type="ECO:0000313" key="7">
    <source>
        <dbReference type="EMBL" id="KAI5084348.1"/>
    </source>
</evidence>
<evidence type="ECO:0000256" key="1">
    <source>
        <dbReference type="ARBA" id="ARBA00022527"/>
    </source>
</evidence>